<sequence length="1146" mass="126695">MIWQKTYGGNNDDEADAVAIAENGDIVVAGTYGGYAWVLELDGNGNIVWQKAYRFYAVINAVAIDPNGNIIVAGTNSDFFVLKLNGNGDFEWGKSWGTSRSADEATSVAIDNGDIVVAGYTWGFGINGDFWVFRLDGDGNVIWQKTYGGNSEDEANAVAVTNSGDIIVAGYTYSFGAGRSDVWVLRLDGNGNIVWQKTYGGNLRDRANVVAMAPNGDIIVAGYTESFGAGNYDVWALRIPPDGYLPPEGIRDLDFHTGDSNAMVNVTNAAALSTIPSPYDSNVLVKLASAVPQETNATTEAQYYYAGPTKLSFTPPTPENSSVLTSDYVFVNVTSNNLLESAKLEWNGKNITMNKASDTNWYLNVTGLTNGEYTFKVWGKDLSEKWVASEVRTVTVNSTVVLSFVPPTPADGAVIDTDYIFVNVTSSQPLQIAKLEWNGENITMQKASDANWYLNVTGLTNGHYTLRVWGNDSLGNWFTSEVRAITVNATIHLSFVSPTPDDGAVVSTDYVFINVTSDQPLMTALLEWNGENFTMSNTSSMKWYLNVTNLTNGHYNFKVWGRDVLGNWFTSEIRTVTVNGTIILSFVSPTPNDGAVVDVDSVVINVTSSQPLESAVLEWNNQNFTMHRGSGGSWYLSMTGLTNGHYTFKVWGNDSLGNRFNSETRTITVNSTVVLSFVPPTPENGAIMDTDRVLINVSSGQPLKIALLEWNGLNLTMQSASNTNWYLEVLTLTNGYYTFRAWGEDQLGNWFGSEVRSIAINRTILLSFVPPTPQNNSAVNSDYVFVNVTADQPLEVALLEWNGHNLTMHNTSSTNWYLNITGLINGHYEFRAWGRDPLGNLFSTEVRTVAVNSTVVLSFAPPTPENGAVVNTDYVLVNATSSQPLQVALLEWNGQNLTMEMLSNTSWYLKVTNLTNGRYTFRAWGRDSLGNWFASGIITIAVNRTITFSFIPPTPEDGDVLNSDSVFINVTSSQPLESALLEWDGKNFTMSNASGTNWYLNMTGLRNGHYTLRVWGRDSLGNWFSTEVRGITIKVNTQSTYDIWIKLSCLWTTWFFNHRTEFFELYENATVLGVDNETIQLALELNDNATALMLGAWEADNLEDIRANLWNFESPTRQIPRLWDIRKAFLMEKEAVEILKKALGSL</sequence>
<dbReference type="Proteomes" id="UP000073604">
    <property type="component" value="Chromosome"/>
</dbReference>
<dbReference type="RefSeq" id="WP_062389222.1">
    <property type="nucleotide sequence ID" value="NZ_CP014750.1"/>
</dbReference>
<dbReference type="GeneID" id="27140079"/>
<evidence type="ECO:0000259" key="1">
    <source>
        <dbReference type="PROSITE" id="PS50927"/>
    </source>
</evidence>
<dbReference type="AlphaFoldDB" id="A0A142CVE9"/>
<evidence type="ECO:0000313" key="2">
    <source>
        <dbReference type="EMBL" id="AMQ18751.1"/>
    </source>
</evidence>
<feature type="domain" description="Bulb-type lectin" evidence="1">
    <location>
        <begin position="1"/>
        <end position="85"/>
    </location>
</feature>
<accession>A0A142CVE9</accession>
<dbReference type="InterPro" id="IPR001480">
    <property type="entry name" value="Bulb-type_lectin_dom"/>
</dbReference>
<name>A0A142CVE9_9EURY</name>
<reference evidence="3" key="1">
    <citation type="submission" date="2016-03" db="EMBL/GenBank/DDBJ databases">
        <authorList>
            <person name="Oger P.M."/>
        </authorList>
    </citation>
    <scope>NUCLEOTIDE SEQUENCE [LARGE SCALE GENOMIC DNA]</scope>
    <source>
        <strain evidence="3">OG-1</strain>
    </source>
</reference>
<protein>
    <recommendedName>
        <fullName evidence="1">Bulb-type lectin domain-containing protein</fullName>
    </recommendedName>
</protein>
<evidence type="ECO:0000313" key="3">
    <source>
        <dbReference type="Proteomes" id="UP000073604"/>
    </source>
</evidence>
<dbReference type="SUPFAM" id="SSF101898">
    <property type="entry name" value="NHL repeat"/>
    <property type="match status" value="1"/>
</dbReference>
<dbReference type="PANTHER" id="PTHR42754:SF1">
    <property type="entry name" value="LIPOPROTEIN"/>
    <property type="match status" value="1"/>
</dbReference>
<dbReference type="InterPro" id="IPR003961">
    <property type="entry name" value="FN3_dom"/>
</dbReference>
<organism evidence="2 3">
    <name type="scientific">Thermococcus peptonophilus</name>
    <dbReference type="NCBI Taxonomy" id="53952"/>
    <lineage>
        <taxon>Archaea</taxon>
        <taxon>Methanobacteriati</taxon>
        <taxon>Methanobacteriota</taxon>
        <taxon>Thermococci</taxon>
        <taxon>Thermococcales</taxon>
        <taxon>Thermococcaceae</taxon>
        <taxon>Thermococcus</taxon>
    </lineage>
</organism>
<keyword evidence="3" id="KW-1185">Reference proteome</keyword>
<dbReference type="OrthoDB" id="98274at2157"/>
<dbReference type="SMART" id="SM00060">
    <property type="entry name" value="FN3"/>
    <property type="match status" value="5"/>
</dbReference>
<dbReference type="PROSITE" id="PS50927">
    <property type="entry name" value="BULB_LECTIN"/>
    <property type="match status" value="1"/>
</dbReference>
<dbReference type="EMBL" id="CP014750">
    <property type="protein sequence ID" value="AMQ18751.1"/>
    <property type="molecule type" value="Genomic_DNA"/>
</dbReference>
<gene>
    <name evidence="2" type="ORF">A0127_05985</name>
</gene>
<dbReference type="InterPro" id="IPR013783">
    <property type="entry name" value="Ig-like_fold"/>
</dbReference>
<dbReference type="PANTHER" id="PTHR42754">
    <property type="entry name" value="ENDOGLUCANASE"/>
    <property type="match status" value="1"/>
</dbReference>
<dbReference type="KEGG" id="tpep:A0127_05985"/>
<proteinExistence type="predicted"/>
<dbReference type="Gene3D" id="2.80.10.50">
    <property type="match status" value="2"/>
</dbReference>
<dbReference type="Gene3D" id="2.60.40.10">
    <property type="entry name" value="Immunoglobulins"/>
    <property type="match status" value="1"/>
</dbReference>